<protein>
    <submittedName>
        <fullName evidence="7">DNA-directed RNA polymerase I subunit RPA43</fullName>
    </submittedName>
</protein>
<dbReference type="Gene3D" id="3.30.1490.120">
    <property type="entry name" value="RNA polymerase Rpb7-like, N-terminal domain"/>
    <property type="match status" value="1"/>
</dbReference>
<dbReference type="GO" id="GO:0005736">
    <property type="term" value="C:RNA polymerase I complex"/>
    <property type="evidence" value="ECO:0007669"/>
    <property type="project" value="TreeGrafter"/>
</dbReference>
<feature type="region of interest" description="Disordered" evidence="5">
    <location>
        <begin position="238"/>
        <end position="360"/>
    </location>
</feature>
<keyword evidence="4" id="KW-0539">Nucleus</keyword>
<feature type="compositionally biased region" description="Basic and acidic residues" evidence="5">
    <location>
        <begin position="36"/>
        <end position="49"/>
    </location>
</feature>
<sequence>MSAPNAVASSSKHKDGKHKDKSSKKSKEHKHKSHKDKLPKAERSAVDGPFEHRVQRMRLSVPPKFSADWLEGVCETLDGMLMRYVPQLGGVLLAHTKHELVDDMVRIINECPFGVVDVQFHSIVWAPKVGQVLYGTHSLSSPSHISLLFAKTFNVSIPLNHIPLGKYEFEHTDSPDEDDESSDEEDDGDMFGASPVHEVGRWKETATGSQLGAGGERVRFTVIDLHVTNHMLSLTGSLLDDPSQAPELPTTAAASPREPSFSPELPDVPPPAKVARVSQPKRAPVAAAAPAIDESNLTARELKKLRKEQAKAKRDARKERKEGAEFEDEKEDDASAPTGGKRKAEGGADGERKKQRKGDE</sequence>
<evidence type="ECO:0000256" key="5">
    <source>
        <dbReference type="SAM" id="MobiDB-lite"/>
    </source>
</evidence>
<dbReference type="GO" id="GO:0006362">
    <property type="term" value="P:transcription elongation by RNA polymerase I"/>
    <property type="evidence" value="ECO:0007669"/>
    <property type="project" value="TreeGrafter"/>
</dbReference>
<reference evidence="7" key="1">
    <citation type="submission" date="2023-10" db="EMBL/GenBank/DDBJ databases">
        <authorList>
            <person name="Noh H."/>
        </authorList>
    </citation>
    <scope>NUCLEOTIDE SEQUENCE</scope>
    <source>
        <strain evidence="7">DUCC4014</strain>
    </source>
</reference>
<accession>A0AAF0YE37</accession>
<evidence type="ECO:0000259" key="6">
    <source>
        <dbReference type="Pfam" id="PF17875"/>
    </source>
</evidence>
<dbReference type="InterPro" id="IPR036898">
    <property type="entry name" value="RNA_pol_Rpb7-like_N_sf"/>
</dbReference>
<dbReference type="EMBL" id="CP086719">
    <property type="protein sequence ID" value="WOO84697.1"/>
    <property type="molecule type" value="Genomic_DNA"/>
</dbReference>
<dbReference type="AlphaFoldDB" id="A0AAF0YE37"/>
<evidence type="ECO:0000256" key="3">
    <source>
        <dbReference type="ARBA" id="ARBA00023163"/>
    </source>
</evidence>
<feature type="compositionally biased region" description="Acidic residues" evidence="5">
    <location>
        <begin position="325"/>
        <end position="334"/>
    </location>
</feature>
<feature type="compositionally biased region" description="Basic and acidic residues" evidence="5">
    <location>
        <begin position="342"/>
        <end position="360"/>
    </location>
</feature>
<evidence type="ECO:0000256" key="1">
    <source>
        <dbReference type="ARBA" id="ARBA00004123"/>
    </source>
</evidence>
<dbReference type="Gene3D" id="2.40.50.1060">
    <property type="match status" value="1"/>
</dbReference>
<feature type="compositionally biased region" description="Basic and acidic residues" evidence="5">
    <location>
        <begin position="307"/>
        <end position="324"/>
    </location>
</feature>
<dbReference type="InterPro" id="IPR041178">
    <property type="entry name" value="RPA43_OB"/>
</dbReference>
<gene>
    <name evidence="7" type="primary">RPA43</name>
    <name evidence="7" type="ORF">LOC62_06G008214</name>
</gene>
<evidence type="ECO:0000313" key="8">
    <source>
        <dbReference type="Proteomes" id="UP000827549"/>
    </source>
</evidence>
<dbReference type="InterPro" id="IPR045113">
    <property type="entry name" value="Rpb7-like"/>
</dbReference>
<proteinExistence type="predicted"/>
<evidence type="ECO:0000313" key="7">
    <source>
        <dbReference type="EMBL" id="WOO84697.1"/>
    </source>
</evidence>
<dbReference type="PANTHER" id="PTHR12709:SF5">
    <property type="entry name" value="DNA-DIRECTED RNA POLYMERASE I SUBUNIT RPA43"/>
    <property type="match status" value="1"/>
</dbReference>
<feature type="compositionally biased region" description="Basic residues" evidence="5">
    <location>
        <begin position="14"/>
        <end position="35"/>
    </location>
</feature>
<feature type="compositionally biased region" description="Acidic residues" evidence="5">
    <location>
        <begin position="175"/>
        <end position="189"/>
    </location>
</feature>
<keyword evidence="3" id="KW-0804">Transcription</keyword>
<dbReference type="GeneID" id="87811381"/>
<dbReference type="Pfam" id="PF17875">
    <property type="entry name" value="RPA43_OB"/>
    <property type="match status" value="1"/>
</dbReference>
<dbReference type="Proteomes" id="UP000827549">
    <property type="component" value="Chromosome 6"/>
</dbReference>
<name>A0AAF0YE37_9TREE</name>
<dbReference type="RefSeq" id="XP_062630723.1">
    <property type="nucleotide sequence ID" value="XM_062774739.1"/>
</dbReference>
<comment type="subcellular location">
    <subcellularLocation>
        <location evidence="1">Nucleus</location>
    </subcellularLocation>
</comment>
<keyword evidence="8" id="KW-1185">Reference proteome</keyword>
<feature type="region of interest" description="Disordered" evidence="5">
    <location>
        <begin position="168"/>
        <end position="211"/>
    </location>
</feature>
<dbReference type="PANTHER" id="PTHR12709">
    <property type="entry name" value="DNA-DIRECTED RNA POLYMERASE II, III"/>
    <property type="match status" value="1"/>
</dbReference>
<dbReference type="GO" id="GO:0006352">
    <property type="term" value="P:DNA-templated transcription initiation"/>
    <property type="evidence" value="ECO:0007669"/>
    <property type="project" value="InterPro"/>
</dbReference>
<evidence type="ECO:0000256" key="2">
    <source>
        <dbReference type="ARBA" id="ARBA00022478"/>
    </source>
</evidence>
<evidence type="ECO:0000256" key="4">
    <source>
        <dbReference type="ARBA" id="ARBA00023242"/>
    </source>
</evidence>
<organism evidence="7 8">
    <name type="scientific">Vanrija pseudolonga</name>
    <dbReference type="NCBI Taxonomy" id="143232"/>
    <lineage>
        <taxon>Eukaryota</taxon>
        <taxon>Fungi</taxon>
        <taxon>Dikarya</taxon>
        <taxon>Basidiomycota</taxon>
        <taxon>Agaricomycotina</taxon>
        <taxon>Tremellomycetes</taxon>
        <taxon>Trichosporonales</taxon>
        <taxon>Trichosporonaceae</taxon>
        <taxon>Vanrija</taxon>
    </lineage>
</organism>
<feature type="domain" description="RPA43 OB" evidence="6">
    <location>
        <begin position="127"/>
        <end position="239"/>
    </location>
</feature>
<feature type="region of interest" description="Disordered" evidence="5">
    <location>
        <begin position="1"/>
        <end position="49"/>
    </location>
</feature>
<keyword evidence="2 7" id="KW-0240">DNA-directed RNA polymerase</keyword>